<dbReference type="NCBIfam" id="TIGR02532">
    <property type="entry name" value="IV_pilin_GFxxxE"/>
    <property type="match status" value="1"/>
</dbReference>
<keyword evidence="1" id="KW-1133">Transmembrane helix</keyword>
<keyword evidence="3" id="KW-1185">Reference proteome</keyword>
<organism evidence="2 3">
    <name type="scientific">Sphingomonas gei</name>
    <dbReference type="NCBI Taxonomy" id="1395960"/>
    <lineage>
        <taxon>Bacteria</taxon>
        <taxon>Pseudomonadati</taxon>
        <taxon>Pseudomonadota</taxon>
        <taxon>Alphaproteobacteria</taxon>
        <taxon>Sphingomonadales</taxon>
        <taxon>Sphingomonadaceae</taxon>
        <taxon>Sphingomonas</taxon>
    </lineage>
</organism>
<evidence type="ECO:0000313" key="2">
    <source>
        <dbReference type="EMBL" id="TGX48710.1"/>
    </source>
</evidence>
<evidence type="ECO:0000313" key="3">
    <source>
        <dbReference type="Proteomes" id="UP000306147"/>
    </source>
</evidence>
<feature type="transmembrane region" description="Helical" evidence="1">
    <location>
        <begin position="16"/>
        <end position="39"/>
    </location>
</feature>
<keyword evidence="1" id="KW-0812">Transmembrane</keyword>
<dbReference type="InterPro" id="IPR012902">
    <property type="entry name" value="N_methyl_site"/>
</dbReference>
<evidence type="ECO:0000256" key="1">
    <source>
        <dbReference type="SAM" id="Phobius"/>
    </source>
</evidence>
<dbReference type="Proteomes" id="UP000306147">
    <property type="component" value="Unassembled WGS sequence"/>
</dbReference>
<proteinExistence type="predicted"/>
<name>A0A4S1X1S0_9SPHN</name>
<comment type="caution">
    <text evidence="2">The sequence shown here is derived from an EMBL/GenBank/DDBJ whole genome shotgun (WGS) entry which is preliminary data.</text>
</comment>
<sequence length="228" mass="24478">MHAPASALSRPGASGFTLIELLVALALMGLAASLLLAGLRMAGLIALHERTRASGLDEIIAAQRTLRTAIERLRPAVRVDTARPVIEFRGSDAVLSYVAPPPDRDAPDALARFRLARAAAGDLVLYAASTRKARIDTRGYDLTGWTPTTLLRGTASLSISYRGAPPAGGERAWLNRWWDRTSPPELIRIRVEFPAGDRRQWPDLLIRPHATTGTCLADPVTSGCGAGQ</sequence>
<dbReference type="EMBL" id="SRXT01000010">
    <property type="protein sequence ID" value="TGX48710.1"/>
    <property type="molecule type" value="Genomic_DNA"/>
</dbReference>
<gene>
    <name evidence="2" type="ORF">E5A73_20610</name>
</gene>
<keyword evidence="1" id="KW-0472">Membrane</keyword>
<dbReference type="AlphaFoldDB" id="A0A4S1X1S0"/>
<accession>A0A4S1X1S0</accession>
<reference evidence="2 3" key="1">
    <citation type="submission" date="2019-04" db="EMBL/GenBank/DDBJ databases">
        <title>Sphingomonas psychrotolerans sp. nov., isolated from soil in the Tianshan Mountains, Xinjiang, China.</title>
        <authorList>
            <person name="Luo Y."/>
            <person name="Sheng H."/>
        </authorList>
    </citation>
    <scope>NUCLEOTIDE SEQUENCE [LARGE SCALE GENOMIC DNA]</scope>
    <source>
        <strain evidence="2 3">ZFGT-11</strain>
    </source>
</reference>
<dbReference type="PROSITE" id="PS00409">
    <property type="entry name" value="PROKAR_NTER_METHYL"/>
    <property type="match status" value="1"/>
</dbReference>
<dbReference type="Pfam" id="PF07963">
    <property type="entry name" value="N_methyl"/>
    <property type="match status" value="1"/>
</dbReference>
<dbReference type="OrthoDB" id="8220660at2"/>
<protein>
    <submittedName>
        <fullName evidence="2">Prepilin-type N-terminal cleavage/methylation domain-containing protein</fullName>
    </submittedName>
</protein>